<dbReference type="SUPFAM" id="SSF53850">
    <property type="entry name" value="Periplasmic binding protein-like II"/>
    <property type="match status" value="1"/>
</dbReference>
<dbReference type="Proteomes" id="UP001166251">
    <property type="component" value="Unassembled WGS sequence"/>
</dbReference>
<evidence type="ECO:0000313" key="3">
    <source>
        <dbReference type="Proteomes" id="UP001166251"/>
    </source>
</evidence>
<evidence type="ECO:0000256" key="1">
    <source>
        <dbReference type="SAM" id="SignalP"/>
    </source>
</evidence>
<dbReference type="EMBL" id="JAHZSS010000003">
    <property type="protein sequence ID" value="MBW8190165.1"/>
    <property type="molecule type" value="Genomic_DNA"/>
</dbReference>
<organism evidence="2 3">
    <name type="scientific">Neiella holothuriorum</name>
    <dbReference type="NCBI Taxonomy" id="2870530"/>
    <lineage>
        <taxon>Bacteria</taxon>
        <taxon>Pseudomonadati</taxon>
        <taxon>Pseudomonadota</taxon>
        <taxon>Gammaproteobacteria</taxon>
        <taxon>Alteromonadales</taxon>
        <taxon>Echinimonadaceae</taxon>
        <taxon>Neiella</taxon>
    </lineage>
</organism>
<comment type="caution">
    <text evidence="2">The sequence shown here is derived from an EMBL/GenBank/DDBJ whole genome shotgun (WGS) entry which is preliminary data.</text>
</comment>
<dbReference type="Gene3D" id="3.40.190.10">
    <property type="entry name" value="Periplasmic binding protein-like II"/>
    <property type="match status" value="2"/>
</dbReference>
<feature type="chain" id="PRO_5046820631" evidence="1">
    <location>
        <begin position="21"/>
        <end position="298"/>
    </location>
</feature>
<gene>
    <name evidence="2" type="ORF">K0504_03875</name>
</gene>
<sequence>MVRLFALVVVVLLLCPRGHAQSQIVYFQSHERFNYDIELLQHLLNITANDYGPSQASPLNDQLTEQQGLRALTRGAVDIAFLPTSKRREANYQAIKQPLLQGMLGYRLLLTTESSDSKFKTITDLKQLREKAIAGFGLHWEDLRILYRNRLPVMTSPQYQELFSMLSSGQIDYLPRGLNEIQLELVEQSKIHDQLKINQDIALFYVFPRYFFVNRSNTELAERLLAGFALALEDGSFKALFDKHFGQIASQIASHPRALIKLNNPFLPEQIPPMQTDWWLSPHAVNQLAGKGNAHSGQ</sequence>
<protein>
    <submittedName>
        <fullName evidence="2">Transporter substrate-binding domain-containing protein</fullName>
    </submittedName>
</protein>
<keyword evidence="1" id="KW-0732">Signal</keyword>
<accession>A0ABS7ECX1</accession>
<reference evidence="2" key="1">
    <citation type="submission" date="2021-07" db="EMBL/GenBank/DDBJ databases">
        <title>Neiella marina sp. nov., isolated from the intestinal content of sea cucumber Apostichopus japonicus.</title>
        <authorList>
            <person name="Bai X."/>
        </authorList>
    </citation>
    <scope>NUCLEOTIDE SEQUENCE</scope>
    <source>
        <strain evidence="2">126</strain>
    </source>
</reference>
<dbReference type="RefSeq" id="WP_220102848.1">
    <property type="nucleotide sequence ID" value="NZ_JAHZSS010000003.1"/>
</dbReference>
<name>A0ABS7ECX1_9GAMM</name>
<proteinExistence type="predicted"/>
<keyword evidence="3" id="KW-1185">Reference proteome</keyword>
<feature type="signal peptide" evidence="1">
    <location>
        <begin position="1"/>
        <end position="20"/>
    </location>
</feature>
<evidence type="ECO:0000313" key="2">
    <source>
        <dbReference type="EMBL" id="MBW8190165.1"/>
    </source>
</evidence>